<sequence length="49" mass="5287">MDFIAIAALAATGWVVGATAIALAVGRSIKLRDQSDWTFSARPVLSRRR</sequence>
<reference evidence="1 2" key="1">
    <citation type="submission" date="2020-07" db="EMBL/GenBank/DDBJ databases">
        <title>Sequencing the genomes of 1000 actinobacteria strains.</title>
        <authorList>
            <person name="Klenk H.-P."/>
        </authorList>
    </citation>
    <scope>NUCLEOTIDE SEQUENCE [LARGE SCALE GENOMIC DNA]</scope>
    <source>
        <strain evidence="1 2">DSM 26474</strain>
    </source>
</reference>
<dbReference type="Proteomes" id="UP000549913">
    <property type="component" value="Unassembled WGS sequence"/>
</dbReference>
<protein>
    <submittedName>
        <fullName evidence="1">Membrane protein DedA with SNARE-associated domain</fullName>
    </submittedName>
</protein>
<organism evidence="1 2">
    <name type="scientific">Herbiconiux flava</name>
    <dbReference type="NCBI Taxonomy" id="881268"/>
    <lineage>
        <taxon>Bacteria</taxon>
        <taxon>Bacillati</taxon>
        <taxon>Actinomycetota</taxon>
        <taxon>Actinomycetes</taxon>
        <taxon>Micrococcales</taxon>
        <taxon>Microbacteriaceae</taxon>
        <taxon>Herbiconiux</taxon>
    </lineage>
</organism>
<dbReference type="RefSeq" id="WP_173182808.1">
    <property type="nucleotide sequence ID" value="NZ_BSEW01000001.1"/>
</dbReference>
<evidence type="ECO:0000313" key="2">
    <source>
        <dbReference type="Proteomes" id="UP000549913"/>
    </source>
</evidence>
<dbReference type="AlphaFoldDB" id="A0A852SV65"/>
<name>A0A852SV65_9MICO</name>
<accession>A0A852SV65</accession>
<comment type="caution">
    <text evidence="1">The sequence shown here is derived from an EMBL/GenBank/DDBJ whole genome shotgun (WGS) entry which is preliminary data.</text>
</comment>
<gene>
    <name evidence="1" type="ORF">BJ984_003618</name>
</gene>
<keyword evidence="2" id="KW-1185">Reference proteome</keyword>
<evidence type="ECO:0000313" key="1">
    <source>
        <dbReference type="EMBL" id="NYD72460.1"/>
    </source>
</evidence>
<proteinExistence type="predicted"/>
<dbReference type="EMBL" id="JACCBM010000001">
    <property type="protein sequence ID" value="NYD72460.1"/>
    <property type="molecule type" value="Genomic_DNA"/>
</dbReference>